<accession>A0A3B0UU77</accession>
<gene>
    <name evidence="1" type="ORF">MNBD_CHLOROFLEXI01-4505</name>
</gene>
<dbReference type="AlphaFoldDB" id="A0A3B0UU77"/>
<protein>
    <submittedName>
        <fullName evidence="1">Uncharacterized protein</fullName>
    </submittedName>
</protein>
<sequence>MFDDSLLDKFCRTFYGFGNYNGRYWFIGMEEAGGESETAVANRLAQWQTQGMPETEDLVVHATGLGWAGNYFGKRPKNQPTWNKLIRIILSAEGNNPVTLNKVKQFQRTALGRQESDNCLLELFPLPSPSTNKWIYAEYSNLPYLSDRKAYRSHLAELRVAYLRHKIEEYRPKMVVFYGWRYKDWWRKVANVSFEQNDEEKFLVGKNSDTTFFITKHPTAQGVTMDYFHHVGQIMMER</sequence>
<dbReference type="EMBL" id="UOEU01000269">
    <property type="protein sequence ID" value="VAW31673.1"/>
    <property type="molecule type" value="Genomic_DNA"/>
</dbReference>
<reference evidence="1" key="1">
    <citation type="submission" date="2018-06" db="EMBL/GenBank/DDBJ databases">
        <authorList>
            <person name="Zhirakovskaya E."/>
        </authorList>
    </citation>
    <scope>NUCLEOTIDE SEQUENCE</scope>
</reference>
<organism evidence="1">
    <name type="scientific">hydrothermal vent metagenome</name>
    <dbReference type="NCBI Taxonomy" id="652676"/>
    <lineage>
        <taxon>unclassified sequences</taxon>
        <taxon>metagenomes</taxon>
        <taxon>ecological metagenomes</taxon>
    </lineage>
</organism>
<name>A0A3B0UU77_9ZZZZ</name>
<proteinExistence type="predicted"/>
<evidence type="ECO:0000313" key="1">
    <source>
        <dbReference type="EMBL" id="VAW31673.1"/>
    </source>
</evidence>